<evidence type="ECO:0000313" key="12">
    <source>
        <dbReference type="Proteomes" id="UP000187406"/>
    </source>
</evidence>
<reference evidence="12" key="1">
    <citation type="submission" date="2016-04" db="EMBL/GenBank/DDBJ databases">
        <title>Cephalotus genome sequencing.</title>
        <authorList>
            <person name="Fukushima K."/>
            <person name="Hasebe M."/>
            <person name="Fang X."/>
        </authorList>
    </citation>
    <scope>NUCLEOTIDE SEQUENCE [LARGE SCALE GENOMIC DNA]</scope>
    <source>
        <strain evidence="12">cv. St1</strain>
    </source>
</reference>
<comment type="subcellular location">
    <subcellularLocation>
        <location evidence="1">Cytoplasmic vesicle</location>
    </subcellularLocation>
    <subcellularLocation>
        <location evidence="2">Secreted</location>
    </subcellularLocation>
</comment>
<name>A0A1Q3AYG4_CEPFO</name>
<feature type="non-terminal residue" evidence="11">
    <location>
        <position position="1"/>
    </location>
</feature>
<evidence type="ECO:0000256" key="7">
    <source>
        <dbReference type="ARBA" id="ARBA00034457"/>
    </source>
</evidence>
<comment type="similarity">
    <text evidence="8">Belongs to the plant egg cell-secreted peptide family.</text>
</comment>
<evidence type="ECO:0000256" key="3">
    <source>
        <dbReference type="ARBA" id="ARBA00022525"/>
    </source>
</evidence>
<dbReference type="AlphaFoldDB" id="A0A1Q3AYG4"/>
<dbReference type="InterPro" id="IPR008502">
    <property type="entry name" value="Prolamin-like"/>
</dbReference>
<comment type="function">
    <text evidence="7">Involved in the regulation of gamete interactions during the double fertilization and to prevent multiple-pollen tube attraction; mediates the redistribution of the gamete fusogen HAP2/GCS1 to the cell surface after secretion upon sperm arrival.</text>
</comment>
<evidence type="ECO:0000259" key="10">
    <source>
        <dbReference type="Pfam" id="PF05617"/>
    </source>
</evidence>
<dbReference type="GO" id="GO:0080155">
    <property type="term" value="P:regulation of double fertilization forming a zygote and endosperm"/>
    <property type="evidence" value="ECO:0007669"/>
    <property type="project" value="UniProtKB-ARBA"/>
</dbReference>
<accession>A0A1Q3AYG4</accession>
<keyword evidence="6" id="KW-0968">Cytoplasmic vesicle</keyword>
<dbReference type="OrthoDB" id="782765at2759"/>
<sequence length="132" mass="14187">LMALKNVLRYVMLLCLIATSTATRDVPIEPGYFKGVRLEDSGGLVECWNALMELKSCTNEIVLFFINGQATIGPDCCGAIGTITRRCWPTILTSLGFTAEEGNILRGYCDASFGPAAAPLAALTVQSELLHT</sequence>
<keyword evidence="12" id="KW-1185">Reference proteome</keyword>
<evidence type="ECO:0000313" key="11">
    <source>
        <dbReference type="EMBL" id="GAV60767.1"/>
    </source>
</evidence>
<proteinExistence type="inferred from homology"/>
<evidence type="ECO:0000256" key="6">
    <source>
        <dbReference type="ARBA" id="ARBA00023329"/>
    </source>
</evidence>
<protein>
    <submittedName>
        <fullName evidence="11">Prolamin_like domain-containing protein</fullName>
    </submittedName>
</protein>
<keyword evidence="4 9" id="KW-0732">Signal</keyword>
<evidence type="ECO:0000256" key="1">
    <source>
        <dbReference type="ARBA" id="ARBA00004541"/>
    </source>
</evidence>
<keyword evidence="5" id="KW-0278">Fertilization</keyword>
<dbReference type="GO" id="GO:0005576">
    <property type="term" value="C:extracellular region"/>
    <property type="evidence" value="ECO:0007669"/>
    <property type="project" value="UniProtKB-SubCell"/>
</dbReference>
<dbReference type="Proteomes" id="UP000187406">
    <property type="component" value="Unassembled WGS sequence"/>
</dbReference>
<comment type="caution">
    <text evidence="11">The sequence shown here is derived from an EMBL/GenBank/DDBJ whole genome shotgun (WGS) entry which is preliminary data.</text>
</comment>
<evidence type="ECO:0000256" key="9">
    <source>
        <dbReference type="SAM" id="SignalP"/>
    </source>
</evidence>
<evidence type="ECO:0000256" key="5">
    <source>
        <dbReference type="ARBA" id="ARBA00023279"/>
    </source>
</evidence>
<dbReference type="PANTHER" id="PTHR35293:SF10">
    <property type="entry name" value="EGG CELL-SECRETED PROTEIN 1.2-RELATED"/>
    <property type="match status" value="1"/>
</dbReference>
<gene>
    <name evidence="11" type="ORF">CFOL_v3_04296</name>
</gene>
<evidence type="ECO:0000256" key="8">
    <source>
        <dbReference type="ARBA" id="ARBA00034484"/>
    </source>
</evidence>
<dbReference type="InParanoid" id="A0A1Q3AYG4"/>
<evidence type="ECO:0000256" key="4">
    <source>
        <dbReference type="ARBA" id="ARBA00022729"/>
    </source>
</evidence>
<dbReference type="InterPro" id="IPR044711">
    <property type="entry name" value="EC11-15"/>
</dbReference>
<dbReference type="GO" id="GO:0009567">
    <property type="term" value="P:double fertilization forming a zygote and endosperm"/>
    <property type="evidence" value="ECO:0007669"/>
    <property type="project" value="InterPro"/>
</dbReference>
<keyword evidence="3" id="KW-0964">Secreted</keyword>
<feature type="domain" description="Prolamin-like" evidence="10">
    <location>
        <begin position="46"/>
        <end position="110"/>
    </location>
</feature>
<evidence type="ECO:0000256" key="2">
    <source>
        <dbReference type="ARBA" id="ARBA00004613"/>
    </source>
</evidence>
<dbReference type="GO" id="GO:2000008">
    <property type="term" value="P:regulation of protein localization to cell surface"/>
    <property type="evidence" value="ECO:0007669"/>
    <property type="project" value="UniProtKB-ARBA"/>
</dbReference>
<dbReference type="STRING" id="3775.A0A1Q3AYG4"/>
<dbReference type="PANTHER" id="PTHR35293">
    <property type="entry name" value="EGG CELL-SECRETED PROTEIN 1.5"/>
    <property type="match status" value="1"/>
</dbReference>
<dbReference type="GO" id="GO:0031410">
    <property type="term" value="C:cytoplasmic vesicle"/>
    <property type="evidence" value="ECO:0007669"/>
    <property type="project" value="UniProtKB-SubCell"/>
</dbReference>
<organism evidence="11 12">
    <name type="scientific">Cephalotus follicularis</name>
    <name type="common">Albany pitcher plant</name>
    <dbReference type="NCBI Taxonomy" id="3775"/>
    <lineage>
        <taxon>Eukaryota</taxon>
        <taxon>Viridiplantae</taxon>
        <taxon>Streptophyta</taxon>
        <taxon>Embryophyta</taxon>
        <taxon>Tracheophyta</taxon>
        <taxon>Spermatophyta</taxon>
        <taxon>Magnoliopsida</taxon>
        <taxon>eudicotyledons</taxon>
        <taxon>Gunneridae</taxon>
        <taxon>Pentapetalae</taxon>
        <taxon>rosids</taxon>
        <taxon>fabids</taxon>
        <taxon>Oxalidales</taxon>
        <taxon>Cephalotaceae</taxon>
        <taxon>Cephalotus</taxon>
    </lineage>
</organism>
<dbReference type="EMBL" id="BDDD01000167">
    <property type="protein sequence ID" value="GAV60767.1"/>
    <property type="molecule type" value="Genomic_DNA"/>
</dbReference>
<feature type="chain" id="PRO_5012026721" evidence="9">
    <location>
        <begin position="23"/>
        <end position="132"/>
    </location>
</feature>
<feature type="signal peptide" evidence="9">
    <location>
        <begin position="1"/>
        <end position="22"/>
    </location>
</feature>
<dbReference type="Pfam" id="PF05617">
    <property type="entry name" value="Prolamin_like"/>
    <property type="match status" value="1"/>
</dbReference>